<dbReference type="RefSeq" id="XP_016461001.1">
    <property type="nucleotide sequence ID" value="XM_016605515.2"/>
</dbReference>
<dbReference type="AlphaFoldDB" id="A0A1S3Z9A9"/>
<dbReference type="OrthoDB" id="414945at2759"/>
<keyword evidence="1" id="KW-1185">Reference proteome</keyword>
<organism evidence="1 2">
    <name type="scientific">Nicotiana tabacum</name>
    <name type="common">Common tobacco</name>
    <dbReference type="NCBI Taxonomy" id="4097"/>
    <lineage>
        <taxon>Eukaryota</taxon>
        <taxon>Viridiplantae</taxon>
        <taxon>Streptophyta</taxon>
        <taxon>Embryophyta</taxon>
        <taxon>Tracheophyta</taxon>
        <taxon>Spermatophyta</taxon>
        <taxon>Magnoliopsida</taxon>
        <taxon>eudicotyledons</taxon>
        <taxon>Gunneridae</taxon>
        <taxon>Pentapetalae</taxon>
        <taxon>asterids</taxon>
        <taxon>lamiids</taxon>
        <taxon>Solanales</taxon>
        <taxon>Solanaceae</taxon>
        <taxon>Nicotianoideae</taxon>
        <taxon>Nicotianeae</taxon>
        <taxon>Nicotiana</taxon>
    </lineage>
</organism>
<dbReference type="PANTHER" id="PTHR11439">
    <property type="entry name" value="GAG-POL-RELATED RETROTRANSPOSON"/>
    <property type="match status" value="1"/>
</dbReference>
<accession>A0A1S3Z9A9</accession>
<dbReference type="Proteomes" id="UP000790787">
    <property type="component" value="Chromosome 2"/>
</dbReference>
<dbReference type="RefSeq" id="XP_016461001.1">
    <property type="nucleotide sequence ID" value="XM_016605515.1"/>
</dbReference>
<protein>
    <submittedName>
        <fullName evidence="2">Uncharacterized protein LOC107784383 isoform X2</fullName>
    </submittedName>
    <submittedName>
        <fullName evidence="2">Uncharacterized protein isoform X2</fullName>
    </submittedName>
</protein>
<gene>
    <name evidence="2" type="primary">LOC107784383</name>
</gene>
<dbReference type="CDD" id="cd09272">
    <property type="entry name" value="RNase_HI_RT_Ty1"/>
    <property type="match status" value="1"/>
</dbReference>
<sequence>MSCATVVLPSTYVSPFAAQSHIPSFYEPSSTQIPETHEPKVRLVDRDKYATVIDEVFDETSPSNVTAMHSQFSNDEAQLVPHVGRDSFMPKVIGQIDTLSIDSKISFDAMKINFDSGDGESEEDRRGCTKVEENLSNGADQVVDKNPQQNTNEQLIRFAPMIMDLFATLVPGFLIKLGGSLVSWKSKKQTTISRSSAEAEYKSLAATIAELVWLVRLIKEIGVEV</sequence>
<dbReference type="GeneID" id="107784383"/>
<evidence type="ECO:0000313" key="2">
    <source>
        <dbReference type="RefSeq" id="XP_016461001.1"/>
    </source>
</evidence>
<name>A0A1S3Z9A9_TOBAC</name>
<reference evidence="1" key="1">
    <citation type="journal article" date="2014" name="Nat. Commun.">
        <title>The tobacco genome sequence and its comparison with those of tomato and potato.</title>
        <authorList>
            <person name="Sierro N."/>
            <person name="Battey J.N."/>
            <person name="Ouadi S."/>
            <person name="Bakaher N."/>
            <person name="Bovet L."/>
            <person name="Willig A."/>
            <person name="Goepfert S."/>
            <person name="Peitsch M.C."/>
            <person name="Ivanov N.V."/>
        </authorList>
    </citation>
    <scope>NUCLEOTIDE SEQUENCE [LARGE SCALE GENOMIC DNA]</scope>
</reference>
<dbReference type="PANTHER" id="PTHR11439:SF488">
    <property type="entry name" value="REVERSE TRANSCRIPTASE TY1_COPIA-TYPE DOMAIN-CONTAINING PROTEIN"/>
    <property type="match status" value="1"/>
</dbReference>
<reference evidence="2" key="2">
    <citation type="submission" date="2025-08" db="UniProtKB">
        <authorList>
            <consortium name="RefSeq"/>
        </authorList>
    </citation>
    <scope>IDENTIFICATION</scope>
    <source>
        <tissue evidence="2">Leaf</tissue>
    </source>
</reference>
<proteinExistence type="predicted"/>
<evidence type="ECO:0000313" key="1">
    <source>
        <dbReference type="Proteomes" id="UP000790787"/>
    </source>
</evidence>